<dbReference type="Pfam" id="PF25246">
    <property type="entry name" value="Nodulin_N"/>
    <property type="match status" value="1"/>
</dbReference>
<dbReference type="InterPro" id="IPR057287">
    <property type="entry name" value="Ndx_N"/>
</dbReference>
<feature type="domain" description="Nodulin homeobox N-terminal" evidence="1">
    <location>
        <begin position="98"/>
        <end position="542"/>
    </location>
</feature>
<dbReference type="PANTHER" id="PTHR35743:SF1">
    <property type="entry name" value="NODULIN HOMEOBOX"/>
    <property type="match status" value="1"/>
</dbReference>
<dbReference type="EMBL" id="HBIS01008601">
    <property type="protein sequence ID" value="CAE0613322.1"/>
    <property type="molecule type" value="Transcribed_RNA"/>
</dbReference>
<protein>
    <recommendedName>
        <fullName evidence="1">Nodulin homeobox N-terminal domain-containing protein</fullName>
    </recommendedName>
</protein>
<reference evidence="2" key="1">
    <citation type="submission" date="2021-01" db="EMBL/GenBank/DDBJ databases">
        <authorList>
            <person name="Corre E."/>
            <person name="Pelletier E."/>
            <person name="Niang G."/>
            <person name="Scheremetjew M."/>
            <person name="Finn R."/>
            <person name="Kale V."/>
            <person name="Holt S."/>
            <person name="Cochrane G."/>
            <person name="Meng A."/>
            <person name="Brown T."/>
            <person name="Cohen L."/>
        </authorList>
    </citation>
    <scope>NUCLEOTIDE SEQUENCE</scope>
    <source>
        <strain evidence="2">CCMP1897</strain>
    </source>
</reference>
<accession>A0A7S3UFN3</accession>
<organism evidence="2">
    <name type="scientific">Picocystis salinarum</name>
    <dbReference type="NCBI Taxonomy" id="88271"/>
    <lineage>
        <taxon>Eukaryota</taxon>
        <taxon>Viridiplantae</taxon>
        <taxon>Chlorophyta</taxon>
        <taxon>Picocystophyceae</taxon>
        <taxon>Picocystales</taxon>
        <taxon>Picocystaceae</taxon>
        <taxon>Picocystis</taxon>
    </lineage>
</organism>
<dbReference type="GO" id="GO:0003697">
    <property type="term" value="F:single-stranded DNA binding"/>
    <property type="evidence" value="ECO:0007669"/>
    <property type="project" value="InterPro"/>
</dbReference>
<dbReference type="PANTHER" id="PTHR35743">
    <property type="entry name" value="NODULIN HOMEOBOX"/>
    <property type="match status" value="1"/>
</dbReference>
<dbReference type="InterPro" id="IPR039325">
    <property type="entry name" value="NDX"/>
</dbReference>
<evidence type="ECO:0000259" key="1">
    <source>
        <dbReference type="Pfam" id="PF25246"/>
    </source>
</evidence>
<sequence length="582" mass="65720">MASARQRKKLLQEEAERQRTNAVCLFEIVEVMGNVSVDVLLTSLRVAGPQGELKFVHEQLTNQPSASQVLWRLPTHLMACSLAGEPGGKWQNEQEQTLTERNVVKGVTCTQHLEKGLLLLRKLFVTAPYRPKIKQIMYREEEWNGLLVDLIVHILLEFASPSMSVDTTVQVGRVDDACLEAKVVAGSLALISVAYHHETFGFNWEHTGSMLLKHPCSKMFVMAAFDATTGIVKAIAQLLQTQYKTMHLKELCVSAEIAMEPLGNLLAVQEFYKFLMKVSDPILIPSMHLIYEGIVGIEAACQRMAWDYNIPSPVHRVVDWSYLLFHTLSEYESPSFLDEMFAGRNGEDKRSSLLLAATEEAVRRFNLTLEIPRHQRLLNNQSFRFLVLDALRVVDILAEDSNCAHLVMEGSAPSLAYALSLPNDIFRGIWCGDEAFKLHHVNKGGIQWEKIEPVSQQAKYNGNVLWNTVIPTIPENLGKEAAKAYVLERTCTLLQSLFLFKIVSSLSHFNPALMDDMAKDKLLKLMCPIVRKEGVNFWKPKAVANLTALQQFVSQTMPQLVPEEDNHIFGEFLQSILAFQWE</sequence>
<dbReference type="AlphaFoldDB" id="A0A7S3UFN3"/>
<name>A0A7S3UFN3_9CHLO</name>
<proteinExistence type="predicted"/>
<gene>
    <name evidence="2" type="ORF">PSAL00342_LOCUS7221</name>
</gene>
<evidence type="ECO:0000313" key="2">
    <source>
        <dbReference type="EMBL" id="CAE0613322.1"/>
    </source>
</evidence>